<dbReference type="Proteomes" id="UP000254866">
    <property type="component" value="Unassembled WGS sequence"/>
</dbReference>
<sequence>MEMEMEMASTEKYCRHETKEDAAAPTETDELTDNDLSVLSLKQLSRSVNLTTSPDSTLSIYLRWLEIHRQLKPNPSRPWRSTLARWVSALSSRGFCQSELANKVNIWKEQHGPFKDCARRPPPTPLDIEEAFTYLRRADWHREGKDATRHRSVQSSNQSSTKAAHKESSFKTWKATMEGSRGPPPRDYVCKRCDKKGHQLEDCPTNLDPAYDKPPDKNYTCTVCWETGKHYGVLCPYNNSRSSLTVQRKHKERRERKERHRESKASKVNARERDLTDSTGRRGQTDQEYGRLNRTPASSNVSMRDCSPPNSANRRMLAELDLAAARLLEEELADVAKMDGRGVTTFQDSSNQHRKRALPDMSNRDYSDNDLHSERKKPRKTGNTMENSGDVRPNPAEGMTMDEILSAVDDLISEERDRYAGDGRTDTETETLTSDNASVDDFQSKILARHTEEGRLRETGRKNLNPEEITVDDGEEDDRDGPVNAVAYTVTQGTMNAIKPSGRTAYRPTRRGNIETRFPIVPAPESSPAPKYSKLIQGLIKKHPEMTEVVNNVKKRPTAVDMWEADDQKKPQPGTRANLDAFESLDLTEKKLEIPKSTTPPSRTEYPQFDGACDERPNQRNKIITHSNYEEKGVRLGTVALNKVKVVTGNAKKELSALRFGRSNARSSSNEFPSFTCTAQTTPLSGPVGKVDNMKEVHPKVKRATFKLMKDGHEDTAAANIQNLQVEEVRLNANTLNMKAIYNAARAGIPASASSRSTREFQTTVRNLIDRSKGQNLERFAVNFNVPTTIPEEARSTKSQPLEEKGSFHNIIDEVSHEGKHSTAQANFIQKSKTKLMKMRVGDELKKFSRNFKLTTPIPEDIAEICKIQSRTQDCQVELEKSDGVSAVGGPGSMLAAKVLEEVDEVRDVGIMKN</sequence>
<evidence type="ECO:0000256" key="2">
    <source>
        <dbReference type="SAM" id="MobiDB-lite"/>
    </source>
</evidence>
<feature type="region of interest" description="Disordered" evidence="2">
    <location>
        <begin position="243"/>
        <end position="312"/>
    </location>
</feature>
<dbReference type="AlphaFoldDB" id="A0A370TJH7"/>
<name>A0A370TJH7_9HELO</name>
<feature type="compositionally biased region" description="Basic and acidic residues" evidence="2">
    <location>
        <begin position="12"/>
        <end position="22"/>
    </location>
</feature>
<feature type="region of interest" description="Disordered" evidence="2">
    <location>
        <begin position="595"/>
        <end position="616"/>
    </location>
</feature>
<feature type="region of interest" description="Disordered" evidence="2">
    <location>
        <begin position="1"/>
        <end position="30"/>
    </location>
</feature>
<dbReference type="STRING" id="2656787.A0A370TJH7"/>
<keyword evidence="1" id="KW-0862">Zinc</keyword>
<feature type="compositionally biased region" description="Polar residues" evidence="2">
    <location>
        <begin position="153"/>
        <end position="162"/>
    </location>
</feature>
<evidence type="ECO:0000313" key="5">
    <source>
        <dbReference type="Proteomes" id="UP000254866"/>
    </source>
</evidence>
<dbReference type="EMBL" id="NPIC01000005">
    <property type="protein sequence ID" value="RDL35680.1"/>
    <property type="molecule type" value="Genomic_DNA"/>
</dbReference>
<accession>A0A370TJH7</accession>
<dbReference type="GeneID" id="43599141"/>
<comment type="caution">
    <text evidence="4">The sequence shown here is derived from an EMBL/GenBank/DDBJ whole genome shotgun (WGS) entry which is preliminary data.</text>
</comment>
<feature type="region of interest" description="Disordered" evidence="2">
    <location>
        <begin position="143"/>
        <end position="184"/>
    </location>
</feature>
<dbReference type="RefSeq" id="XP_031868336.1">
    <property type="nucleotide sequence ID" value="XM_032014915.1"/>
</dbReference>
<feature type="compositionally biased region" description="Basic and acidic residues" evidence="2">
    <location>
        <begin position="362"/>
        <end position="373"/>
    </location>
</feature>
<feature type="compositionally biased region" description="Basic residues" evidence="2">
    <location>
        <begin position="247"/>
        <end position="259"/>
    </location>
</feature>
<dbReference type="InterPro" id="IPR001878">
    <property type="entry name" value="Znf_CCHC"/>
</dbReference>
<keyword evidence="1" id="KW-0479">Metal-binding</keyword>
<dbReference type="GO" id="GO:0008270">
    <property type="term" value="F:zinc ion binding"/>
    <property type="evidence" value="ECO:0007669"/>
    <property type="project" value="UniProtKB-KW"/>
</dbReference>
<evidence type="ECO:0000256" key="1">
    <source>
        <dbReference type="PROSITE-ProRule" id="PRU00047"/>
    </source>
</evidence>
<dbReference type="OrthoDB" id="444325at2759"/>
<evidence type="ECO:0000313" key="4">
    <source>
        <dbReference type="EMBL" id="RDL35680.1"/>
    </source>
</evidence>
<keyword evidence="5" id="KW-1185">Reference proteome</keyword>
<feature type="compositionally biased region" description="Basic and acidic residues" evidence="2">
    <location>
        <begin position="260"/>
        <end position="291"/>
    </location>
</feature>
<feature type="region of interest" description="Disordered" evidence="2">
    <location>
        <begin position="343"/>
        <end position="397"/>
    </location>
</feature>
<reference evidence="4 5" key="1">
    <citation type="journal article" date="2018" name="IMA Fungus">
        <title>IMA Genome-F 9: Draft genome sequence of Annulohypoxylon stygium, Aspergillus mulundensis, Berkeleyomyces basicola (syn. Thielaviopsis basicola), Ceratocystis smalleyi, two Cercospora beticola strains, Coleophoma cylindrospora, Fusarium fracticaudum, Phialophora cf. hyalina, and Morchella septimelata.</title>
        <authorList>
            <person name="Wingfield B.D."/>
            <person name="Bills G.F."/>
            <person name="Dong Y."/>
            <person name="Huang W."/>
            <person name="Nel W.J."/>
            <person name="Swalarsk-Parry B.S."/>
            <person name="Vaghefi N."/>
            <person name="Wilken P.M."/>
            <person name="An Z."/>
            <person name="de Beer Z.W."/>
            <person name="De Vos L."/>
            <person name="Chen L."/>
            <person name="Duong T.A."/>
            <person name="Gao Y."/>
            <person name="Hammerbacher A."/>
            <person name="Kikkert J.R."/>
            <person name="Li Y."/>
            <person name="Li H."/>
            <person name="Li K."/>
            <person name="Li Q."/>
            <person name="Liu X."/>
            <person name="Ma X."/>
            <person name="Naidoo K."/>
            <person name="Pethybridge S.J."/>
            <person name="Sun J."/>
            <person name="Steenkamp E.T."/>
            <person name="van der Nest M.A."/>
            <person name="van Wyk S."/>
            <person name="Wingfield M.J."/>
            <person name="Xiong C."/>
            <person name="Yue Q."/>
            <person name="Zhang X."/>
        </authorList>
    </citation>
    <scope>NUCLEOTIDE SEQUENCE [LARGE SCALE GENOMIC DNA]</scope>
    <source>
        <strain evidence="4 5">BP 5553</strain>
    </source>
</reference>
<dbReference type="GO" id="GO:0003676">
    <property type="term" value="F:nucleic acid binding"/>
    <property type="evidence" value="ECO:0007669"/>
    <property type="project" value="InterPro"/>
</dbReference>
<dbReference type="InterPro" id="IPR036875">
    <property type="entry name" value="Znf_CCHC_sf"/>
</dbReference>
<organism evidence="4 5">
    <name type="scientific">Venustampulla echinocandica</name>
    <dbReference type="NCBI Taxonomy" id="2656787"/>
    <lineage>
        <taxon>Eukaryota</taxon>
        <taxon>Fungi</taxon>
        <taxon>Dikarya</taxon>
        <taxon>Ascomycota</taxon>
        <taxon>Pezizomycotina</taxon>
        <taxon>Leotiomycetes</taxon>
        <taxon>Helotiales</taxon>
        <taxon>Pleuroascaceae</taxon>
        <taxon>Venustampulla</taxon>
    </lineage>
</organism>
<keyword evidence="1" id="KW-0863">Zinc-finger</keyword>
<dbReference type="SUPFAM" id="SSF57756">
    <property type="entry name" value="Retrovirus zinc finger-like domains"/>
    <property type="match status" value="1"/>
</dbReference>
<protein>
    <recommendedName>
        <fullName evidence="3">CCHC-type domain-containing protein</fullName>
    </recommendedName>
</protein>
<proteinExistence type="predicted"/>
<dbReference type="PROSITE" id="PS50158">
    <property type="entry name" value="ZF_CCHC"/>
    <property type="match status" value="1"/>
</dbReference>
<evidence type="ECO:0000259" key="3">
    <source>
        <dbReference type="PROSITE" id="PS50158"/>
    </source>
</evidence>
<feature type="domain" description="CCHC-type" evidence="3">
    <location>
        <begin position="190"/>
        <end position="204"/>
    </location>
</feature>
<gene>
    <name evidence="4" type="ORF">BP5553_06292</name>
</gene>
<feature type="compositionally biased region" description="Polar residues" evidence="2">
    <location>
        <begin position="295"/>
        <end position="312"/>
    </location>
</feature>